<evidence type="ECO:0000313" key="3">
    <source>
        <dbReference type="Proteomes" id="UP000294564"/>
    </source>
</evidence>
<feature type="non-terminal residue" evidence="2">
    <location>
        <position position="786"/>
    </location>
</feature>
<name>A0A4R2NRQ4_9FLAO</name>
<dbReference type="Gene3D" id="2.60.40.10">
    <property type="entry name" value="Immunoglobulins"/>
    <property type="match status" value="1"/>
</dbReference>
<reference evidence="2 3" key="1">
    <citation type="submission" date="2019-03" db="EMBL/GenBank/DDBJ databases">
        <title>Genomic Encyclopedia of Type Strains, Phase IV (KMG-IV): sequencing the most valuable type-strain genomes for metagenomic binning, comparative biology and taxonomic classification.</title>
        <authorList>
            <person name="Goeker M."/>
        </authorList>
    </citation>
    <scope>NUCLEOTIDE SEQUENCE [LARGE SCALE GENOMIC DNA]</scope>
    <source>
        <strain evidence="2 3">DSM 14836</strain>
    </source>
</reference>
<dbReference type="EMBL" id="SLXM01000007">
    <property type="protein sequence ID" value="TCP24078.1"/>
    <property type="molecule type" value="Genomic_DNA"/>
</dbReference>
<feature type="domain" description="RapA2 cadherin-like" evidence="1">
    <location>
        <begin position="713"/>
        <end position="781"/>
    </location>
</feature>
<dbReference type="InterPro" id="IPR010221">
    <property type="entry name" value="VCBS_dom"/>
</dbReference>
<comment type="caution">
    <text evidence="2">The sequence shown here is derived from an EMBL/GenBank/DDBJ whole genome shotgun (WGS) entry which is preliminary data.</text>
</comment>
<dbReference type="Pfam" id="PF17803">
    <property type="entry name" value="Cadherin_4"/>
    <property type="match status" value="1"/>
</dbReference>
<dbReference type="InterPro" id="IPR013783">
    <property type="entry name" value="Ig-like_fold"/>
</dbReference>
<evidence type="ECO:0000259" key="1">
    <source>
        <dbReference type="Pfam" id="PF17803"/>
    </source>
</evidence>
<protein>
    <submittedName>
        <fullName evidence="2">VCBS repeat-containing protein</fullName>
    </submittedName>
</protein>
<dbReference type="AlphaFoldDB" id="A0A4R2NRQ4"/>
<proteinExistence type="predicted"/>
<organism evidence="2 3">
    <name type="scientific">Tenacibaculum skagerrakense</name>
    <dbReference type="NCBI Taxonomy" id="186571"/>
    <lineage>
        <taxon>Bacteria</taxon>
        <taxon>Pseudomonadati</taxon>
        <taxon>Bacteroidota</taxon>
        <taxon>Flavobacteriia</taxon>
        <taxon>Flavobacteriales</taxon>
        <taxon>Flavobacteriaceae</taxon>
        <taxon>Tenacibaculum</taxon>
    </lineage>
</organism>
<dbReference type="InterPro" id="IPR040853">
    <property type="entry name" value="RapA2_cadherin-like"/>
</dbReference>
<keyword evidence="3" id="KW-1185">Reference proteome</keyword>
<dbReference type="NCBIfam" id="TIGR01965">
    <property type="entry name" value="VCBS_repeat"/>
    <property type="match status" value="2"/>
</dbReference>
<accession>A0A4R2NRQ4</accession>
<evidence type="ECO:0000313" key="2">
    <source>
        <dbReference type="EMBL" id="TCP24078.1"/>
    </source>
</evidence>
<dbReference type="Proteomes" id="UP000294564">
    <property type="component" value="Unassembled WGS sequence"/>
</dbReference>
<gene>
    <name evidence="2" type="ORF">EV195_107245</name>
</gene>
<dbReference type="RefSeq" id="WP_207899788.1">
    <property type="nucleotide sequence ID" value="NZ_SLXM01000007.1"/>
</dbReference>
<sequence length="786" mass="82686">MFVHFIKKYKYSTIPSICFKFSSLFSPSKKKIEKKACKYIENIKENSSFTSYFKNELSRPLYTLLLIFFSISTTVLSQEKLTSIKGKPDKQVLVKEVNKDETNNFVIVRNASVISAGKSKSSSSTFAMKMAAPTIDLNTATPGNDHFFQYQPPGGSVTTVTVSPSVTSDTNTIVSATITITGVLDNSNEELFAINDGGFDLYYFNNPLDTNDYVYSGSTIRVTQTTATTFSITEASGNPIPNADFEQLLSNLYYGDLASPYTDGDRVITVTITDASAATASAQTTIRVYTTAPTVNDEGNSIAANSTGTVTGNVLTNDSGSSIFVSEVDVYPTAVGTAYSTLYGTVTIQSNGSYSYDVDETSSSVTGLRNGESLQDIVSYTVEDSNGVINYGILTITINGVDESPVALDNTDSVTAFVEPSTSGNIITDPGPSGSDAIDRGLSTLVWENEFVQGGTFVGLSDPISGASVVIDGVTLNFTSTDPSGFGIPNQNQVVYLTNTNGGHTGYFGYAIDGTVNPSSDTVLTINFSQPVYNLGFLVVDIDFSQGNSWQDLIRIQGSLSGSNSSYKYVTTGGIVDAGGNTFYGIGSAVPGDATGNINVFFEEPIDQLVLSYNYGPNATAANQGGQIAGVSDIYWQGSAIGITISQIDGGAVGVGGTTFTGTYGSVTVFPDGSYTYVPDTSNPTIIDLKVGQTVTDTFTYTLTDGISSDNADLIITINGSDTVPTANDDTATVAEDGSVSITVSTNDDIGGDGGDGEDYSLLAGPTNGTVTETADGVFSYTPNAD</sequence>